<dbReference type="Pfam" id="PF00076">
    <property type="entry name" value="RRM_1"/>
    <property type="match status" value="1"/>
</dbReference>
<dbReference type="Proteomes" id="UP000288716">
    <property type="component" value="Unassembled WGS sequence"/>
</dbReference>
<accession>A0A443SQS7</accession>
<reference evidence="4 5" key="1">
    <citation type="journal article" date="2018" name="Gigascience">
        <title>Genomes of trombidid mites reveal novel predicted allergens and laterally-transferred genes associated with secondary metabolism.</title>
        <authorList>
            <person name="Dong X."/>
            <person name="Chaisiri K."/>
            <person name="Xia D."/>
            <person name="Armstrong S.D."/>
            <person name="Fang Y."/>
            <person name="Donnelly M.J."/>
            <person name="Kadowaki T."/>
            <person name="McGarry J.W."/>
            <person name="Darby A.C."/>
            <person name="Makepeace B.L."/>
        </authorList>
    </citation>
    <scope>NUCLEOTIDE SEQUENCE [LARGE SCALE GENOMIC DNA]</scope>
    <source>
        <strain evidence="4">UoL-UT</strain>
    </source>
</reference>
<dbReference type="VEuPathDB" id="VectorBase:LDEU002148"/>
<protein>
    <submittedName>
        <fullName evidence="4">RNA-binding protein 40-like protein</fullName>
    </submittedName>
</protein>
<keyword evidence="1 2" id="KW-0694">RNA-binding</keyword>
<dbReference type="AlphaFoldDB" id="A0A443SQS7"/>
<dbReference type="STRING" id="299467.A0A443SQS7"/>
<dbReference type="InterPro" id="IPR035979">
    <property type="entry name" value="RBD_domain_sf"/>
</dbReference>
<sequence length="96" mass="11118">MSKKLFIKHFPSRMTLDERQQFLHSFGALKVQCFPDNGKMVTKYSCFATFYDEQSATNAMHKLHQLNLFGFRLSVEYANDDKLIANEYDIVCGPSL</sequence>
<gene>
    <name evidence="4" type="ORF">B4U80_11289</name>
</gene>
<evidence type="ECO:0000256" key="1">
    <source>
        <dbReference type="ARBA" id="ARBA00022884"/>
    </source>
</evidence>
<name>A0A443SQS7_9ACAR</name>
<dbReference type="OrthoDB" id="448399at2759"/>
<evidence type="ECO:0000313" key="5">
    <source>
        <dbReference type="Proteomes" id="UP000288716"/>
    </source>
</evidence>
<dbReference type="InterPro" id="IPR000504">
    <property type="entry name" value="RRM_dom"/>
</dbReference>
<evidence type="ECO:0000259" key="3">
    <source>
        <dbReference type="PROSITE" id="PS50102"/>
    </source>
</evidence>
<dbReference type="GO" id="GO:0003723">
    <property type="term" value="F:RNA binding"/>
    <property type="evidence" value="ECO:0007669"/>
    <property type="project" value="UniProtKB-UniRule"/>
</dbReference>
<dbReference type="InterPro" id="IPR012677">
    <property type="entry name" value="Nucleotide-bd_a/b_plait_sf"/>
</dbReference>
<dbReference type="Gene3D" id="3.30.70.330">
    <property type="match status" value="1"/>
</dbReference>
<dbReference type="PROSITE" id="PS50102">
    <property type="entry name" value="RRM"/>
    <property type="match status" value="1"/>
</dbReference>
<comment type="caution">
    <text evidence="4">The sequence shown here is derived from an EMBL/GenBank/DDBJ whole genome shotgun (WGS) entry which is preliminary data.</text>
</comment>
<organism evidence="4 5">
    <name type="scientific">Leptotrombidium deliense</name>
    <dbReference type="NCBI Taxonomy" id="299467"/>
    <lineage>
        <taxon>Eukaryota</taxon>
        <taxon>Metazoa</taxon>
        <taxon>Ecdysozoa</taxon>
        <taxon>Arthropoda</taxon>
        <taxon>Chelicerata</taxon>
        <taxon>Arachnida</taxon>
        <taxon>Acari</taxon>
        <taxon>Acariformes</taxon>
        <taxon>Trombidiformes</taxon>
        <taxon>Prostigmata</taxon>
        <taxon>Anystina</taxon>
        <taxon>Parasitengona</taxon>
        <taxon>Trombiculoidea</taxon>
        <taxon>Trombiculidae</taxon>
        <taxon>Leptotrombidium</taxon>
    </lineage>
</organism>
<dbReference type="SMART" id="SM00360">
    <property type="entry name" value="RRM"/>
    <property type="match status" value="1"/>
</dbReference>
<keyword evidence="5" id="KW-1185">Reference proteome</keyword>
<proteinExistence type="predicted"/>
<evidence type="ECO:0000313" key="4">
    <source>
        <dbReference type="EMBL" id="RWS29890.1"/>
    </source>
</evidence>
<evidence type="ECO:0000256" key="2">
    <source>
        <dbReference type="PROSITE-ProRule" id="PRU00176"/>
    </source>
</evidence>
<dbReference type="EMBL" id="NCKV01000723">
    <property type="protein sequence ID" value="RWS29890.1"/>
    <property type="molecule type" value="Genomic_DNA"/>
</dbReference>
<feature type="domain" description="RRM" evidence="3">
    <location>
        <begin position="3"/>
        <end position="80"/>
    </location>
</feature>
<dbReference type="SUPFAM" id="SSF54928">
    <property type="entry name" value="RNA-binding domain, RBD"/>
    <property type="match status" value="1"/>
</dbReference>